<gene>
    <name evidence="2" type="ORF">QYE76_017865</name>
</gene>
<feature type="compositionally biased region" description="Low complexity" evidence="1">
    <location>
        <begin position="94"/>
        <end position="104"/>
    </location>
</feature>
<feature type="region of interest" description="Disordered" evidence="1">
    <location>
        <begin position="1"/>
        <end position="23"/>
    </location>
</feature>
<feature type="compositionally biased region" description="Basic residues" evidence="1">
    <location>
        <begin position="507"/>
        <end position="523"/>
    </location>
</feature>
<feature type="compositionally biased region" description="Low complexity" evidence="1">
    <location>
        <begin position="1"/>
        <end position="18"/>
    </location>
</feature>
<organism evidence="2 3">
    <name type="scientific">Lolium multiflorum</name>
    <name type="common">Italian ryegrass</name>
    <name type="synonym">Lolium perenne subsp. multiflorum</name>
    <dbReference type="NCBI Taxonomy" id="4521"/>
    <lineage>
        <taxon>Eukaryota</taxon>
        <taxon>Viridiplantae</taxon>
        <taxon>Streptophyta</taxon>
        <taxon>Embryophyta</taxon>
        <taxon>Tracheophyta</taxon>
        <taxon>Spermatophyta</taxon>
        <taxon>Magnoliopsida</taxon>
        <taxon>Liliopsida</taxon>
        <taxon>Poales</taxon>
        <taxon>Poaceae</taxon>
        <taxon>BOP clade</taxon>
        <taxon>Pooideae</taxon>
        <taxon>Poodae</taxon>
        <taxon>Poeae</taxon>
        <taxon>Poeae Chloroplast Group 2 (Poeae type)</taxon>
        <taxon>Loliodinae</taxon>
        <taxon>Loliinae</taxon>
        <taxon>Lolium</taxon>
    </lineage>
</organism>
<proteinExistence type="predicted"/>
<comment type="caution">
    <text evidence="2">The sequence shown here is derived from an EMBL/GenBank/DDBJ whole genome shotgun (WGS) entry which is preliminary data.</text>
</comment>
<keyword evidence="3" id="KW-1185">Reference proteome</keyword>
<feature type="region of interest" description="Disordered" evidence="1">
    <location>
        <begin position="94"/>
        <end position="114"/>
    </location>
</feature>
<evidence type="ECO:0000313" key="2">
    <source>
        <dbReference type="EMBL" id="KAK1589989.1"/>
    </source>
</evidence>
<feature type="region of interest" description="Disordered" evidence="1">
    <location>
        <begin position="436"/>
        <end position="556"/>
    </location>
</feature>
<evidence type="ECO:0000256" key="1">
    <source>
        <dbReference type="SAM" id="MobiDB-lite"/>
    </source>
</evidence>
<evidence type="ECO:0008006" key="4">
    <source>
        <dbReference type="Google" id="ProtNLM"/>
    </source>
</evidence>
<protein>
    <recommendedName>
        <fullName evidence="4">No apical meristem-associated C-terminal domain-containing protein</fullName>
    </recommendedName>
</protein>
<dbReference type="AlphaFoldDB" id="A0AAD8PYP5"/>
<dbReference type="EMBL" id="JAUUTY010000744">
    <property type="protein sequence ID" value="KAK1589989.1"/>
    <property type="molecule type" value="Genomic_DNA"/>
</dbReference>
<name>A0AAD8PYP5_LOLMU</name>
<reference evidence="2" key="1">
    <citation type="submission" date="2023-07" db="EMBL/GenBank/DDBJ databases">
        <title>A chromosome-level genome assembly of Lolium multiflorum.</title>
        <authorList>
            <person name="Chen Y."/>
            <person name="Copetti D."/>
            <person name="Kolliker R."/>
            <person name="Studer B."/>
        </authorList>
    </citation>
    <scope>NUCLEOTIDE SEQUENCE</scope>
    <source>
        <strain evidence="2">02402/16</strain>
        <tissue evidence="2">Leaf</tissue>
    </source>
</reference>
<accession>A0AAD8PYP5</accession>
<feature type="compositionally biased region" description="Basic and acidic residues" evidence="1">
    <location>
        <begin position="487"/>
        <end position="497"/>
    </location>
</feature>
<dbReference type="Proteomes" id="UP001231189">
    <property type="component" value="Unassembled WGS sequence"/>
</dbReference>
<evidence type="ECO:0000313" key="3">
    <source>
        <dbReference type="Proteomes" id="UP001231189"/>
    </source>
</evidence>
<feature type="region of interest" description="Disordered" evidence="1">
    <location>
        <begin position="259"/>
        <end position="288"/>
    </location>
</feature>
<feature type="region of interest" description="Disordered" evidence="1">
    <location>
        <begin position="140"/>
        <end position="167"/>
    </location>
</feature>
<sequence length="556" mass="60351">MEAAAPAEAKRAATGGPEAKPKAAKKVLSMKEKCVEAAKCRGRRKNLKEKTAAAANQQAWQMQMKAGVAQVALHPSIAEGYMLVKREGIADVAPPASSVSSVSSQLRPGTPAPLQGHPASRFASGVAPVQFTGAPLHFNGASVPELNRTPRSGDSCPGATHKTRQLQDENMPEPRIMFDEMAPPAPTMDDPAYWKDRHETDIQAMIFGGGFIGDDRGRTGPQDEWAPTQDVEDIDRAQLFATQTTQPTPVCVDDFDDAPTEPALTADNASKKKGRATGHKDSSTTRTSVCATRGWQQAMTVSRALERFTAVHKKGYHMVHCWEKLKDAEKWKTSFAAYDAAVKNGTAVNLDGEDDDHGRQALPPRPRGNKATKADLAREAQAIAFTQSMEKMMAENHAAMAARDEKRRLEKEAATAIYHNLAKEVIEVQRMDVEAKKAGQEDGRRGQDPPAARRPVARRPDARRPTHAAPPHAAPTPAAPTPLTYSAERRLQRDPSPAHRPSSVARRTSRRPPHSTPTTRHRHTTLDAQHAGNRIPGHPADHVLPNGIWAGPHAVA</sequence>
<feature type="region of interest" description="Disordered" evidence="1">
    <location>
        <begin position="349"/>
        <end position="375"/>
    </location>
</feature>
<feature type="compositionally biased region" description="Basic and acidic residues" evidence="1">
    <location>
        <begin position="436"/>
        <end position="447"/>
    </location>
</feature>